<dbReference type="AlphaFoldDB" id="A0A316VVQ3"/>
<feature type="region of interest" description="Disordered" evidence="1">
    <location>
        <begin position="199"/>
        <end position="223"/>
    </location>
</feature>
<feature type="domain" description="SCP2" evidence="2">
    <location>
        <begin position="118"/>
        <end position="168"/>
    </location>
</feature>
<dbReference type="InterPro" id="IPR036527">
    <property type="entry name" value="SCP2_sterol-bd_dom_sf"/>
</dbReference>
<sequence>MASQQQDDRMRSEADAALREHSHLNCDGFESSKVFALTSAILASPKPGGMTRSRLIRNINAIFLFIVHPTTPLDASNPRTKPTKSSSGGALRPALWHVDMRRSGQIGKGQPPTTLLGRKRRADIVVECRDRDLVDLATGKLHPAKLYNGGRLKIKGDLDRALRMATVLSHERSKIFGAPPVPLTDPNFGVQDAHQGSVLNGQADYSDGAPAPFSDVNPPRSRL</sequence>
<evidence type="ECO:0000313" key="4">
    <source>
        <dbReference type="Proteomes" id="UP000245783"/>
    </source>
</evidence>
<dbReference type="PANTHER" id="PTHR10094:SF25">
    <property type="entry name" value="SCP2 STEROL-BINDING DOMAIN-CONTAINING PROTEIN 1"/>
    <property type="match status" value="1"/>
</dbReference>
<dbReference type="FunFam" id="3.30.1050.10:FF:000017">
    <property type="entry name" value="Potential peroxisomal lipid carrier"/>
    <property type="match status" value="1"/>
</dbReference>
<dbReference type="STRING" id="1522189.A0A316VVQ3"/>
<reference evidence="3 4" key="1">
    <citation type="journal article" date="2018" name="Mol. Biol. Evol.">
        <title>Broad Genomic Sampling Reveals a Smut Pathogenic Ancestry of the Fungal Clade Ustilaginomycotina.</title>
        <authorList>
            <person name="Kijpornyongpan T."/>
            <person name="Mondo S.J."/>
            <person name="Barry K."/>
            <person name="Sandor L."/>
            <person name="Lee J."/>
            <person name="Lipzen A."/>
            <person name="Pangilinan J."/>
            <person name="LaButti K."/>
            <person name="Hainaut M."/>
            <person name="Henrissat B."/>
            <person name="Grigoriev I.V."/>
            <person name="Spatafora J.W."/>
            <person name="Aime M.C."/>
        </authorList>
    </citation>
    <scope>NUCLEOTIDE SEQUENCE [LARGE SCALE GENOMIC DNA]</scope>
    <source>
        <strain evidence="3 4">MCA 4658</strain>
    </source>
</reference>
<dbReference type="InterPro" id="IPR003033">
    <property type="entry name" value="SCP2_sterol-bd_dom"/>
</dbReference>
<dbReference type="Pfam" id="PF02036">
    <property type="entry name" value="SCP2"/>
    <property type="match status" value="1"/>
</dbReference>
<gene>
    <name evidence="3" type="ORF">IE81DRAFT_368243</name>
</gene>
<dbReference type="PANTHER" id="PTHR10094">
    <property type="entry name" value="STEROL CARRIER PROTEIN 2 SCP-2 FAMILY PROTEIN"/>
    <property type="match status" value="1"/>
</dbReference>
<dbReference type="InParanoid" id="A0A316VVQ3"/>
<evidence type="ECO:0000313" key="3">
    <source>
        <dbReference type="EMBL" id="PWN40513.1"/>
    </source>
</evidence>
<organism evidence="3 4">
    <name type="scientific">Ceraceosorus guamensis</name>
    <dbReference type="NCBI Taxonomy" id="1522189"/>
    <lineage>
        <taxon>Eukaryota</taxon>
        <taxon>Fungi</taxon>
        <taxon>Dikarya</taxon>
        <taxon>Basidiomycota</taxon>
        <taxon>Ustilaginomycotina</taxon>
        <taxon>Exobasidiomycetes</taxon>
        <taxon>Ceraceosorales</taxon>
        <taxon>Ceraceosoraceae</taxon>
        <taxon>Ceraceosorus</taxon>
    </lineage>
</organism>
<dbReference type="OrthoDB" id="10265837at2759"/>
<proteinExistence type="predicted"/>
<dbReference type="GeneID" id="37039001"/>
<dbReference type="SUPFAM" id="SSF55718">
    <property type="entry name" value="SCP-like"/>
    <property type="match status" value="1"/>
</dbReference>
<keyword evidence="4" id="KW-1185">Reference proteome</keyword>
<dbReference type="GO" id="GO:0005829">
    <property type="term" value="C:cytosol"/>
    <property type="evidence" value="ECO:0007669"/>
    <property type="project" value="TreeGrafter"/>
</dbReference>
<protein>
    <recommendedName>
        <fullName evidence="2">SCP2 domain-containing protein</fullName>
    </recommendedName>
</protein>
<evidence type="ECO:0000259" key="2">
    <source>
        <dbReference type="Pfam" id="PF02036"/>
    </source>
</evidence>
<dbReference type="RefSeq" id="XP_025367673.1">
    <property type="nucleotide sequence ID" value="XM_025517131.1"/>
</dbReference>
<dbReference type="Proteomes" id="UP000245783">
    <property type="component" value="Unassembled WGS sequence"/>
</dbReference>
<dbReference type="EMBL" id="KZ819415">
    <property type="protein sequence ID" value="PWN40513.1"/>
    <property type="molecule type" value="Genomic_DNA"/>
</dbReference>
<dbReference type="Gene3D" id="3.30.1050.10">
    <property type="entry name" value="SCP2 sterol-binding domain"/>
    <property type="match status" value="1"/>
</dbReference>
<name>A0A316VVQ3_9BASI</name>
<accession>A0A316VVQ3</accession>
<evidence type="ECO:0000256" key="1">
    <source>
        <dbReference type="SAM" id="MobiDB-lite"/>
    </source>
</evidence>